<accession>A0A8H6F011</accession>
<evidence type="ECO:0000313" key="2">
    <source>
        <dbReference type="Proteomes" id="UP000536275"/>
    </source>
</evidence>
<protein>
    <recommendedName>
        <fullName evidence="3">F-box domain-containing protein</fullName>
    </recommendedName>
</protein>
<evidence type="ECO:0008006" key="3">
    <source>
        <dbReference type="Google" id="ProtNLM"/>
    </source>
</evidence>
<proteinExistence type="predicted"/>
<name>A0A8H6F011_CANAX</name>
<reference evidence="1 2" key="1">
    <citation type="submission" date="2020-03" db="EMBL/GenBank/DDBJ databases">
        <title>FDA dAtabase for Regulatory Grade micrObial Sequences (FDA-ARGOS): Supporting development and validation of Infectious Disease Dx tests.</title>
        <authorList>
            <person name="Campos J."/>
            <person name="Goldberg B."/>
            <person name="Tallon L."/>
            <person name="Sadzewicz L."/>
            <person name="Vavikolanu K."/>
            <person name="Mehta A."/>
            <person name="Aluvathingal J."/>
            <person name="Nadendla S."/>
            <person name="Nandy P."/>
            <person name="Geyer C."/>
            <person name="Yan Y."/>
            <person name="Sichtig H."/>
        </authorList>
    </citation>
    <scope>NUCLEOTIDE SEQUENCE [LARGE SCALE GENOMIC DNA]</scope>
    <source>
        <strain evidence="1 2">FDAARGOS_656</strain>
    </source>
</reference>
<comment type="caution">
    <text evidence="1">The sequence shown here is derived from an EMBL/GenBank/DDBJ whole genome shotgun (WGS) entry which is preliminary data.</text>
</comment>
<dbReference type="EMBL" id="JABWAD010000063">
    <property type="protein sequence ID" value="KAF6061911.1"/>
    <property type="molecule type" value="Genomic_DNA"/>
</dbReference>
<evidence type="ECO:0000313" key="1">
    <source>
        <dbReference type="EMBL" id="KAF6061911.1"/>
    </source>
</evidence>
<organism evidence="1 2">
    <name type="scientific">Candida albicans</name>
    <name type="common">Yeast</name>
    <dbReference type="NCBI Taxonomy" id="5476"/>
    <lineage>
        <taxon>Eukaryota</taxon>
        <taxon>Fungi</taxon>
        <taxon>Dikarya</taxon>
        <taxon>Ascomycota</taxon>
        <taxon>Saccharomycotina</taxon>
        <taxon>Pichiomycetes</taxon>
        <taxon>Debaryomycetaceae</taxon>
        <taxon>Candida/Lodderomyces clade</taxon>
        <taxon>Candida</taxon>
    </lineage>
</organism>
<dbReference type="Proteomes" id="UP000536275">
    <property type="component" value="Unassembled WGS sequence"/>
</dbReference>
<dbReference type="AlphaFoldDB" id="A0A8H6F011"/>
<sequence>MLKLYKNFTITVKETDYSDENGNSDEELYYGSQDSDDGFDEDYDFDDNFGLTIAVIMASEETDIKLFTRLGQLPDDVIALIISYVPKCQLQPLLGFSPTKRHCCVFEKSSIACEAMESLSKTLYFSSFKELGAMLDVFPEVVINAEGINGVFDKEGSGNRVQNIKQLTRYDLKYDRLELKDFEDTFLVAKAVTW</sequence>
<gene>
    <name evidence="1" type="ORF">FOB64_006478</name>
</gene>